<evidence type="ECO:0000313" key="2">
    <source>
        <dbReference type="Proteomes" id="UP000670475"/>
    </source>
</evidence>
<reference evidence="1" key="1">
    <citation type="submission" date="2021-03" db="EMBL/GenBank/DDBJ databases">
        <title>Whole genome sequence of Streptomyces bomunensis MMS17-BM035.</title>
        <authorList>
            <person name="Lee J.H."/>
        </authorList>
    </citation>
    <scope>NUCLEOTIDE SEQUENCE</scope>
    <source>
        <strain evidence="1">MMS17-BM035</strain>
    </source>
</reference>
<proteinExistence type="predicted"/>
<dbReference type="AlphaFoldDB" id="A0A940MJL2"/>
<organism evidence="1 2">
    <name type="scientific">Streptomyces montanisoli</name>
    <dbReference type="NCBI Taxonomy" id="2798581"/>
    <lineage>
        <taxon>Bacteria</taxon>
        <taxon>Bacillati</taxon>
        <taxon>Actinomycetota</taxon>
        <taxon>Actinomycetes</taxon>
        <taxon>Kitasatosporales</taxon>
        <taxon>Streptomycetaceae</taxon>
        <taxon>Streptomyces</taxon>
    </lineage>
</organism>
<dbReference type="Gene3D" id="3.10.350.10">
    <property type="entry name" value="LysM domain"/>
    <property type="match status" value="1"/>
</dbReference>
<evidence type="ECO:0000313" key="1">
    <source>
        <dbReference type="EMBL" id="MBP0462227.1"/>
    </source>
</evidence>
<protein>
    <recommendedName>
        <fullName evidence="3">LysM domain-containing protein</fullName>
    </recommendedName>
</protein>
<evidence type="ECO:0008006" key="3">
    <source>
        <dbReference type="Google" id="ProtNLM"/>
    </source>
</evidence>
<dbReference type="EMBL" id="JAGIQL010000344">
    <property type="protein sequence ID" value="MBP0462227.1"/>
    <property type="molecule type" value="Genomic_DNA"/>
</dbReference>
<sequence>MASSERVDGGWHALYDANKSALGSDPDHIVPGQTLDLGVG</sequence>
<keyword evidence="2" id="KW-1185">Reference proteome</keyword>
<gene>
    <name evidence="1" type="ORF">JFN87_33035</name>
</gene>
<dbReference type="InterPro" id="IPR036779">
    <property type="entry name" value="LysM_dom_sf"/>
</dbReference>
<accession>A0A940MJL2</accession>
<name>A0A940MJL2_9ACTN</name>
<comment type="caution">
    <text evidence="1">The sequence shown here is derived from an EMBL/GenBank/DDBJ whole genome shotgun (WGS) entry which is preliminary data.</text>
</comment>
<dbReference type="Proteomes" id="UP000670475">
    <property type="component" value="Unassembled WGS sequence"/>
</dbReference>